<protein>
    <recommendedName>
        <fullName evidence="4">Carboxypeptidase regulatory-like domain-containing protein</fullName>
    </recommendedName>
</protein>
<dbReference type="RefSeq" id="WP_105337265.1">
    <property type="nucleotide sequence ID" value="NZ_PUHZ01000020.1"/>
</dbReference>
<accession>A0A2S8GIP6</accession>
<dbReference type="OrthoDB" id="285846at2"/>
<organism evidence="2 3">
    <name type="scientific">Blastopirellula marina</name>
    <dbReference type="NCBI Taxonomy" id="124"/>
    <lineage>
        <taxon>Bacteria</taxon>
        <taxon>Pseudomonadati</taxon>
        <taxon>Planctomycetota</taxon>
        <taxon>Planctomycetia</taxon>
        <taxon>Pirellulales</taxon>
        <taxon>Pirellulaceae</taxon>
        <taxon>Blastopirellula</taxon>
    </lineage>
</organism>
<proteinExistence type="predicted"/>
<evidence type="ECO:0000313" key="3">
    <source>
        <dbReference type="Proteomes" id="UP000237819"/>
    </source>
</evidence>
<dbReference type="AlphaFoldDB" id="A0A2S8GIP6"/>
<dbReference type="PROSITE" id="PS51257">
    <property type="entry name" value="PROKAR_LIPOPROTEIN"/>
    <property type="match status" value="1"/>
</dbReference>
<dbReference type="EMBL" id="PUHZ01000020">
    <property type="protein sequence ID" value="PQO44296.1"/>
    <property type="molecule type" value="Genomic_DNA"/>
</dbReference>
<name>A0A2S8GIP6_9BACT</name>
<evidence type="ECO:0000256" key="1">
    <source>
        <dbReference type="SAM" id="SignalP"/>
    </source>
</evidence>
<evidence type="ECO:0008006" key="4">
    <source>
        <dbReference type="Google" id="ProtNLM"/>
    </source>
</evidence>
<evidence type="ECO:0000313" key="2">
    <source>
        <dbReference type="EMBL" id="PQO44296.1"/>
    </source>
</evidence>
<dbReference type="Proteomes" id="UP000237819">
    <property type="component" value="Unassembled WGS sequence"/>
</dbReference>
<comment type="caution">
    <text evidence="2">The sequence shown here is derived from an EMBL/GenBank/DDBJ whole genome shotgun (WGS) entry which is preliminary data.</text>
</comment>
<reference evidence="2 3" key="1">
    <citation type="submission" date="2018-02" db="EMBL/GenBank/DDBJ databases">
        <title>Comparative genomes isolates from brazilian mangrove.</title>
        <authorList>
            <person name="Araujo J.E."/>
            <person name="Taketani R.G."/>
            <person name="Silva M.C.P."/>
            <person name="Loureco M.V."/>
            <person name="Andreote F.D."/>
        </authorList>
    </citation>
    <scope>NUCLEOTIDE SEQUENCE [LARGE SCALE GENOMIC DNA]</scope>
    <source>
        <strain evidence="2 3">Nap-Phe MGV</strain>
    </source>
</reference>
<sequence>MMTRQIAFCLLALAAFAIGCGESGSIIQGKVQFSDGSPLTVGELIFDDGAYSEVAPIDDQGNFTILKGMPDGIYKITIQGAAEGEYANPKPLVDNRYIDYGTTDLELTVQGSARDIVLTVDRAKKR</sequence>
<feature type="chain" id="PRO_5015782970" description="Carboxypeptidase regulatory-like domain-containing protein" evidence="1">
    <location>
        <begin position="18"/>
        <end position="126"/>
    </location>
</feature>
<feature type="signal peptide" evidence="1">
    <location>
        <begin position="1"/>
        <end position="17"/>
    </location>
</feature>
<keyword evidence="1" id="KW-0732">Signal</keyword>
<gene>
    <name evidence="2" type="ORF">C5Y93_20255</name>
</gene>